<dbReference type="RefSeq" id="WP_112258902.1">
    <property type="nucleotide sequence ID" value="NZ_QMIG01000014.1"/>
</dbReference>
<gene>
    <name evidence="2" type="ORF">DPM12_13780</name>
</gene>
<keyword evidence="1" id="KW-0472">Membrane</keyword>
<keyword evidence="3" id="KW-1185">Reference proteome</keyword>
<comment type="caution">
    <text evidence="2">The sequence shown here is derived from an EMBL/GenBank/DDBJ whole genome shotgun (WGS) entry which is preliminary data.</text>
</comment>
<evidence type="ECO:0000256" key="1">
    <source>
        <dbReference type="SAM" id="Phobius"/>
    </source>
</evidence>
<reference evidence="2 3" key="1">
    <citation type="submission" date="2018-06" db="EMBL/GenBank/DDBJ databases">
        <title>Phytoactinopolyspora halophila sp. nov., a novel halophilic actinomycete isolated from a saline soil in China.</title>
        <authorList>
            <person name="Tang S.-K."/>
        </authorList>
    </citation>
    <scope>NUCLEOTIDE SEQUENCE [LARGE SCALE GENOMIC DNA]</scope>
    <source>
        <strain evidence="2 3">YIM 96934</strain>
    </source>
</reference>
<proteinExistence type="predicted"/>
<evidence type="ECO:0000313" key="3">
    <source>
        <dbReference type="Proteomes" id="UP000250462"/>
    </source>
</evidence>
<keyword evidence="1" id="KW-1133">Transmembrane helix</keyword>
<keyword evidence="1" id="KW-0812">Transmembrane</keyword>
<dbReference type="Proteomes" id="UP000250462">
    <property type="component" value="Unassembled WGS sequence"/>
</dbReference>
<dbReference type="EMBL" id="QMIG01000014">
    <property type="protein sequence ID" value="RAW13132.1"/>
    <property type="molecule type" value="Genomic_DNA"/>
</dbReference>
<accession>A0A329QP46</accession>
<feature type="transmembrane region" description="Helical" evidence="1">
    <location>
        <begin position="24"/>
        <end position="47"/>
    </location>
</feature>
<evidence type="ECO:0000313" key="2">
    <source>
        <dbReference type="EMBL" id="RAW13132.1"/>
    </source>
</evidence>
<name>A0A329QP46_9ACTN</name>
<protein>
    <recommendedName>
        <fullName evidence="4">SHOCT domain-containing protein</fullName>
    </recommendedName>
</protein>
<sequence>MSISDVLVTHVADGPWEHEGGPGFWPIFPLAWFLFITAAVIVTIVMIRRSRIQAPRRAGEARLAEEYAAGQIDAEEYRTRLEVLRGH</sequence>
<organism evidence="2 3">
    <name type="scientific">Phytoactinopolyspora halophila</name>
    <dbReference type="NCBI Taxonomy" id="1981511"/>
    <lineage>
        <taxon>Bacteria</taxon>
        <taxon>Bacillati</taxon>
        <taxon>Actinomycetota</taxon>
        <taxon>Actinomycetes</taxon>
        <taxon>Jiangellales</taxon>
        <taxon>Jiangellaceae</taxon>
        <taxon>Phytoactinopolyspora</taxon>
    </lineage>
</organism>
<dbReference type="OrthoDB" id="3748887at2"/>
<dbReference type="AlphaFoldDB" id="A0A329QP46"/>
<evidence type="ECO:0008006" key="4">
    <source>
        <dbReference type="Google" id="ProtNLM"/>
    </source>
</evidence>